<proteinExistence type="predicted"/>
<feature type="transmembrane region" description="Helical" evidence="2">
    <location>
        <begin position="164"/>
        <end position="186"/>
    </location>
</feature>
<feature type="region of interest" description="Disordered" evidence="1">
    <location>
        <begin position="305"/>
        <end position="349"/>
    </location>
</feature>
<sequence>MSDAAAAVPALDDTMGVLFIGVVLAMALWGASSVQVYYYYNRYTKDELWMKTLVAVTWALDTTHQGLIIHTVYTYLITEYGNTVFLGNIVDTLLIEVVFSSLIVFIVQAFFILRVWKLSHGNIPIVALLSALAIASFTISAIYTEKALKLETFTRLVEIFDLSRAINITNAVTDVSVAVSLIFLLQRSRTGFKRSDSIINRLILFSLNTGLLTSLDAIGSLIGNVVWGDTFIYILFYVNISRLYTNSLMATLNSRKGLNGVDESSGEQSVSLSQGRYRSRAVEIEAPSTLKGSNHPRTLSIKVNTETETVRDQEEGNIKHGTPSESLSDVQYHYGDSKPQAYPMHQMGL</sequence>
<organism evidence="4 5">
    <name type="scientific">Sanghuangporus baumii</name>
    <name type="common">Phellinus baumii</name>
    <dbReference type="NCBI Taxonomy" id="108892"/>
    <lineage>
        <taxon>Eukaryota</taxon>
        <taxon>Fungi</taxon>
        <taxon>Dikarya</taxon>
        <taxon>Basidiomycota</taxon>
        <taxon>Agaricomycotina</taxon>
        <taxon>Agaricomycetes</taxon>
        <taxon>Hymenochaetales</taxon>
        <taxon>Hymenochaetaceae</taxon>
        <taxon>Sanghuangporus</taxon>
    </lineage>
</organism>
<dbReference type="Proteomes" id="UP000757232">
    <property type="component" value="Unassembled WGS sequence"/>
</dbReference>
<accession>A0A9Q5HYC0</accession>
<feature type="compositionally biased region" description="Basic and acidic residues" evidence="1">
    <location>
        <begin position="308"/>
        <end position="318"/>
    </location>
</feature>
<dbReference type="EMBL" id="LNZH02000181">
    <property type="protein sequence ID" value="OCB88270.1"/>
    <property type="molecule type" value="Genomic_DNA"/>
</dbReference>
<comment type="caution">
    <text evidence="4">The sequence shown here is derived from an EMBL/GenBank/DDBJ whole genome shotgun (WGS) entry which is preliminary data.</text>
</comment>
<evidence type="ECO:0000259" key="3">
    <source>
        <dbReference type="Pfam" id="PF20152"/>
    </source>
</evidence>
<dbReference type="InterPro" id="IPR045339">
    <property type="entry name" value="DUF6534"/>
</dbReference>
<dbReference type="AlphaFoldDB" id="A0A9Q5HYC0"/>
<name>A0A9Q5HYC0_SANBA</name>
<feature type="transmembrane region" description="Helical" evidence="2">
    <location>
        <begin position="125"/>
        <end position="144"/>
    </location>
</feature>
<reference evidence="4" key="1">
    <citation type="submission" date="2016-06" db="EMBL/GenBank/DDBJ databases">
        <title>Draft Genome sequence of the fungus Inonotus baumii.</title>
        <authorList>
            <person name="Zhu H."/>
            <person name="Lin W."/>
        </authorList>
    </citation>
    <scope>NUCLEOTIDE SEQUENCE</scope>
    <source>
        <strain evidence="4">821</strain>
    </source>
</reference>
<evidence type="ECO:0000256" key="1">
    <source>
        <dbReference type="SAM" id="MobiDB-lite"/>
    </source>
</evidence>
<gene>
    <name evidence="4" type="ORF">A7U60_g4571</name>
</gene>
<dbReference type="Pfam" id="PF20152">
    <property type="entry name" value="DUF6534"/>
    <property type="match status" value="1"/>
</dbReference>
<dbReference type="PANTHER" id="PTHR40465:SF1">
    <property type="entry name" value="DUF6534 DOMAIN-CONTAINING PROTEIN"/>
    <property type="match status" value="1"/>
</dbReference>
<evidence type="ECO:0000313" key="4">
    <source>
        <dbReference type="EMBL" id="OCB88270.1"/>
    </source>
</evidence>
<feature type="transmembrane region" description="Helical" evidence="2">
    <location>
        <begin position="93"/>
        <end position="113"/>
    </location>
</feature>
<feature type="transmembrane region" description="Helical" evidence="2">
    <location>
        <begin position="52"/>
        <end position="73"/>
    </location>
</feature>
<protein>
    <recommendedName>
        <fullName evidence="3">DUF6534 domain-containing protein</fullName>
    </recommendedName>
</protein>
<evidence type="ECO:0000256" key="2">
    <source>
        <dbReference type="SAM" id="Phobius"/>
    </source>
</evidence>
<keyword evidence="2" id="KW-1133">Transmembrane helix</keyword>
<feature type="transmembrane region" description="Helical" evidence="2">
    <location>
        <begin position="17"/>
        <end position="40"/>
    </location>
</feature>
<feature type="transmembrane region" description="Helical" evidence="2">
    <location>
        <begin position="221"/>
        <end position="240"/>
    </location>
</feature>
<dbReference type="OrthoDB" id="3263055at2759"/>
<feature type="domain" description="DUF6534" evidence="3">
    <location>
        <begin position="171"/>
        <end position="256"/>
    </location>
</feature>
<dbReference type="PANTHER" id="PTHR40465">
    <property type="entry name" value="CHROMOSOME 1, WHOLE GENOME SHOTGUN SEQUENCE"/>
    <property type="match status" value="1"/>
</dbReference>
<keyword evidence="2" id="KW-0812">Transmembrane</keyword>
<keyword evidence="5" id="KW-1185">Reference proteome</keyword>
<keyword evidence="2" id="KW-0472">Membrane</keyword>
<evidence type="ECO:0000313" key="5">
    <source>
        <dbReference type="Proteomes" id="UP000757232"/>
    </source>
</evidence>
<feature type="transmembrane region" description="Helical" evidence="2">
    <location>
        <begin position="198"/>
        <end position="215"/>
    </location>
</feature>